<comment type="caution">
    <text evidence="2">The sequence shown here is derived from an EMBL/GenBank/DDBJ whole genome shotgun (WGS) entry which is preliminary data.</text>
</comment>
<gene>
    <name evidence="2" type="ORF">A3K55_01995</name>
</gene>
<keyword evidence="1" id="KW-0472">Membrane</keyword>
<name>A0A1F7SHG0_9BACT</name>
<evidence type="ECO:0008006" key="4">
    <source>
        <dbReference type="Google" id="ProtNLM"/>
    </source>
</evidence>
<organism evidence="2 3">
    <name type="scientific">Candidatus Shapirobacteria bacterium RBG_13_44_7</name>
    <dbReference type="NCBI Taxonomy" id="1802149"/>
    <lineage>
        <taxon>Bacteria</taxon>
        <taxon>Candidatus Shapironibacteriota</taxon>
    </lineage>
</organism>
<feature type="transmembrane region" description="Helical" evidence="1">
    <location>
        <begin position="41"/>
        <end position="60"/>
    </location>
</feature>
<evidence type="ECO:0000313" key="3">
    <source>
        <dbReference type="Proteomes" id="UP000185874"/>
    </source>
</evidence>
<evidence type="ECO:0000256" key="1">
    <source>
        <dbReference type="SAM" id="Phobius"/>
    </source>
</evidence>
<feature type="transmembrane region" description="Helical" evidence="1">
    <location>
        <begin position="15"/>
        <end position="35"/>
    </location>
</feature>
<proteinExistence type="predicted"/>
<dbReference type="EMBL" id="MGDJ01000017">
    <property type="protein sequence ID" value="OGL53243.1"/>
    <property type="molecule type" value="Genomic_DNA"/>
</dbReference>
<keyword evidence="1" id="KW-0812">Transmembrane</keyword>
<keyword evidence="1" id="KW-1133">Transmembrane helix</keyword>
<sequence length="64" mass="7227">MYQKLIKYYSKHPQFNAIAHLCLGIGLGVLITYPLVGTHPLRWGLAFIILGLLGHFYPLFAAKK</sequence>
<accession>A0A1F7SHG0</accession>
<protein>
    <recommendedName>
        <fullName evidence="4">DUF962 family protein</fullName>
    </recommendedName>
</protein>
<dbReference type="Proteomes" id="UP000185874">
    <property type="component" value="Unassembled WGS sequence"/>
</dbReference>
<reference evidence="2 3" key="1">
    <citation type="journal article" date="2016" name="Nat. Commun.">
        <title>Thousands of microbial genomes shed light on interconnected biogeochemical processes in an aquifer system.</title>
        <authorList>
            <person name="Anantharaman K."/>
            <person name="Brown C.T."/>
            <person name="Hug L.A."/>
            <person name="Sharon I."/>
            <person name="Castelle C.J."/>
            <person name="Probst A.J."/>
            <person name="Thomas B.C."/>
            <person name="Singh A."/>
            <person name="Wilkins M.J."/>
            <person name="Karaoz U."/>
            <person name="Brodie E.L."/>
            <person name="Williams K.H."/>
            <person name="Hubbard S.S."/>
            <person name="Banfield J.F."/>
        </authorList>
    </citation>
    <scope>NUCLEOTIDE SEQUENCE [LARGE SCALE GENOMIC DNA]</scope>
</reference>
<evidence type="ECO:0000313" key="2">
    <source>
        <dbReference type="EMBL" id="OGL53243.1"/>
    </source>
</evidence>
<dbReference type="AlphaFoldDB" id="A0A1F7SHG0"/>